<sequence>MSNIKKAVFGALMTITLLGTAVYASAQPVCEPQHPGQQCEYDKVLGTCICS</sequence>
<gene>
    <name evidence="2" type="ORF">CBM2612_P0389</name>
</gene>
<dbReference type="EMBL" id="LT984809">
    <property type="protein sequence ID" value="SPD49044.1"/>
    <property type="molecule type" value="Genomic_DNA"/>
</dbReference>
<evidence type="ECO:0000256" key="1">
    <source>
        <dbReference type="SAM" id="SignalP"/>
    </source>
</evidence>
<feature type="chain" id="PRO_5016779560" evidence="1">
    <location>
        <begin position="27"/>
        <end position="51"/>
    </location>
</feature>
<protein>
    <submittedName>
        <fullName evidence="2">Uncharacterized protein</fullName>
    </submittedName>
</protein>
<evidence type="ECO:0000313" key="2">
    <source>
        <dbReference type="EMBL" id="SPD49044.1"/>
    </source>
</evidence>
<feature type="signal peptide" evidence="1">
    <location>
        <begin position="1"/>
        <end position="26"/>
    </location>
</feature>
<geneLocation type="plasmid" evidence="2">
    <name>I</name>
</geneLocation>
<dbReference type="AlphaFoldDB" id="A0A375HAM5"/>
<reference evidence="2" key="1">
    <citation type="submission" date="2018-01" db="EMBL/GenBank/DDBJ databases">
        <authorList>
            <person name="Gaut B.S."/>
            <person name="Morton B.R."/>
            <person name="Clegg M.T."/>
            <person name="Duvall M.R."/>
        </authorList>
    </citation>
    <scope>NUCLEOTIDE SEQUENCE</scope>
    <source>
        <strain evidence="2">Cupriavidus taiwanensis STM 8555</strain>
    </source>
</reference>
<keyword evidence="2" id="KW-0614">Plasmid</keyword>
<proteinExistence type="predicted"/>
<organism evidence="2">
    <name type="scientific">Cupriavidus taiwanensis</name>
    <dbReference type="NCBI Taxonomy" id="164546"/>
    <lineage>
        <taxon>Bacteria</taxon>
        <taxon>Pseudomonadati</taxon>
        <taxon>Pseudomonadota</taxon>
        <taxon>Betaproteobacteria</taxon>
        <taxon>Burkholderiales</taxon>
        <taxon>Burkholderiaceae</taxon>
        <taxon>Cupriavidus</taxon>
    </lineage>
</organism>
<keyword evidence="1" id="KW-0732">Signal</keyword>
<name>A0A375HAM5_9BURK</name>
<accession>A0A375HAM5</accession>